<feature type="compositionally biased region" description="Basic and acidic residues" evidence="1">
    <location>
        <begin position="378"/>
        <end position="412"/>
    </location>
</feature>
<dbReference type="EMBL" id="VFOR01000001">
    <property type="protein sequence ID" value="TQL62621.1"/>
    <property type="molecule type" value="Genomic_DNA"/>
</dbReference>
<proteinExistence type="predicted"/>
<gene>
    <name evidence="3" type="ORF">FB460_0405</name>
</gene>
<feature type="compositionally biased region" description="Basic and acidic residues" evidence="1">
    <location>
        <begin position="346"/>
        <end position="356"/>
    </location>
</feature>
<name>A0A542ZQI9_9ACTN</name>
<feature type="compositionally biased region" description="Basic and acidic residues" evidence="1">
    <location>
        <begin position="126"/>
        <end position="141"/>
    </location>
</feature>
<keyword evidence="4" id="KW-1185">Reference proteome</keyword>
<evidence type="ECO:0000313" key="4">
    <source>
        <dbReference type="Proteomes" id="UP000316196"/>
    </source>
</evidence>
<feature type="compositionally biased region" description="Low complexity" evidence="1">
    <location>
        <begin position="227"/>
        <end position="236"/>
    </location>
</feature>
<dbReference type="AlphaFoldDB" id="A0A542ZQI9"/>
<feature type="domain" description="DUF3071" evidence="2">
    <location>
        <begin position="2"/>
        <end position="110"/>
    </location>
</feature>
<dbReference type="RefSeq" id="WP_170209912.1">
    <property type="nucleotide sequence ID" value="NZ_BAAAMD010000001.1"/>
</dbReference>
<dbReference type="NCBIfam" id="NF040712">
    <property type="entry name" value="SepH"/>
    <property type="match status" value="1"/>
</dbReference>
<comment type="caution">
    <text evidence="3">The sequence shown here is derived from an EMBL/GenBank/DDBJ whole genome shotgun (WGS) entry which is preliminary data.</text>
</comment>
<evidence type="ECO:0000313" key="3">
    <source>
        <dbReference type="EMBL" id="TQL62621.1"/>
    </source>
</evidence>
<feature type="region of interest" description="Disordered" evidence="1">
    <location>
        <begin position="315"/>
        <end position="467"/>
    </location>
</feature>
<dbReference type="InterPro" id="IPR021421">
    <property type="entry name" value="DUF3071"/>
</dbReference>
<dbReference type="InterPro" id="IPR047682">
    <property type="entry name" value="SepH-like"/>
</dbReference>
<protein>
    <submittedName>
        <fullName evidence="3">DUF3071 family protein</fullName>
    </submittedName>
</protein>
<feature type="compositionally biased region" description="Polar residues" evidence="1">
    <location>
        <begin position="362"/>
        <end position="377"/>
    </location>
</feature>
<feature type="region of interest" description="Disordered" evidence="1">
    <location>
        <begin position="111"/>
        <end position="172"/>
    </location>
</feature>
<evidence type="ECO:0000256" key="1">
    <source>
        <dbReference type="SAM" id="MobiDB-lite"/>
    </source>
</evidence>
<reference evidence="3 4" key="1">
    <citation type="submission" date="2019-06" db="EMBL/GenBank/DDBJ databases">
        <title>Sequencing the genomes of 1000 actinobacteria strains.</title>
        <authorList>
            <person name="Klenk H.-P."/>
        </authorList>
    </citation>
    <scope>NUCLEOTIDE SEQUENCE [LARGE SCALE GENOMIC DNA]</scope>
    <source>
        <strain evidence="3 4">DSM 8251</strain>
    </source>
</reference>
<feature type="region of interest" description="Disordered" evidence="1">
    <location>
        <begin position="225"/>
        <end position="258"/>
    </location>
</feature>
<dbReference type="Pfam" id="PF11268">
    <property type="entry name" value="DUF3071"/>
    <property type="match status" value="1"/>
</dbReference>
<sequence length="467" mass="50419">MESALTPREVQARVRAGASLDEVARLAGVPPEKVAPFAEPVLAERDHVAGIALSSPVRRHGEASGHMALGEAIRQRLTASGIDPDQVTWDTWRMPNRRWVLRAVWVHEPTTDETTGSAPADSDEAAVDKVTTDDRTVEDTKVGSTGHGDEQTAESGETPESGSEEILEAEEPDSLTTAEFHFDLMARFSVAANPWASWLIDDGPNPDANEDSDQLAIIRALGDDFEAASPPGADAPVPGPGEGTPTAPPSTVSDAEPRSFDLPRSIVTPQEIGEEVEADMDQALSLAPGGSSDLDVLYDMLGGIAEDSVNIYANLDPDARRSSTTRSARSSLHDEVDDTTSFENEATERLAEELRQLRNKPPQESTSATTPVISPESKQTHGPESDAKAAVSDKDPESAEEAKQTKEAEPGTKKPRKRTDRRKPEPEQPSLMGDDEPAKPAPRKRKRRAQVPSWDEIMFGSPPKRDD</sequence>
<dbReference type="Proteomes" id="UP000316196">
    <property type="component" value="Unassembled WGS sequence"/>
</dbReference>
<organism evidence="3 4">
    <name type="scientific">Propioniferax innocua</name>
    <dbReference type="NCBI Taxonomy" id="1753"/>
    <lineage>
        <taxon>Bacteria</taxon>
        <taxon>Bacillati</taxon>
        <taxon>Actinomycetota</taxon>
        <taxon>Actinomycetes</taxon>
        <taxon>Propionibacteriales</taxon>
        <taxon>Propionibacteriaceae</taxon>
        <taxon>Propioniferax</taxon>
    </lineage>
</organism>
<accession>A0A542ZQI9</accession>
<evidence type="ECO:0000259" key="2">
    <source>
        <dbReference type="Pfam" id="PF11268"/>
    </source>
</evidence>
<feature type="compositionally biased region" description="Acidic residues" evidence="1">
    <location>
        <begin position="162"/>
        <end position="172"/>
    </location>
</feature>